<evidence type="ECO:0000313" key="2">
    <source>
        <dbReference type="Proteomes" id="UP001211065"/>
    </source>
</evidence>
<dbReference type="AlphaFoldDB" id="A0AAD5U5R8"/>
<evidence type="ECO:0000313" key="1">
    <source>
        <dbReference type="EMBL" id="KAJ3225412.1"/>
    </source>
</evidence>
<sequence>MFRATFIDWHELNYCEKSLVNFHRDIAAGDGFYSMEPVSIPYQSMFRPPLPLAASTQPPELQQSPKPISSYYQLFSRTVLVTYGQPLSTSTSIVINMPLFSNLFLYVTWKLH</sequence>
<protein>
    <submittedName>
        <fullName evidence="1">Uncharacterized protein</fullName>
    </submittedName>
</protein>
<keyword evidence="2" id="KW-1185">Reference proteome</keyword>
<name>A0AAD5U5R8_9FUNG</name>
<gene>
    <name evidence="1" type="ORF">HK099_006870</name>
</gene>
<reference evidence="1" key="1">
    <citation type="submission" date="2020-05" db="EMBL/GenBank/DDBJ databases">
        <title>Phylogenomic resolution of chytrid fungi.</title>
        <authorList>
            <person name="Stajich J.E."/>
            <person name="Amses K."/>
            <person name="Simmons R."/>
            <person name="Seto K."/>
            <person name="Myers J."/>
            <person name="Bonds A."/>
            <person name="Quandt C.A."/>
            <person name="Barry K."/>
            <person name="Liu P."/>
            <person name="Grigoriev I."/>
            <person name="Longcore J.E."/>
            <person name="James T.Y."/>
        </authorList>
    </citation>
    <scope>NUCLEOTIDE SEQUENCE</scope>
    <source>
        <strain evidence="1">JEL0476</strain>
    </source>
</reference>
<dbReference type="Proteomes" id="UP001211065">
    <property type="component" value="Unassembled WGS sequence"/>
</dbReference>
<proteinExistence type="predicted"/>
<organism evidence="1 2">
    <name type="scientific">Clydaea vesicula</name>
    <dbReference type="NCBI Taxonomy" id="447962"/>
    <lineage>
        <taxon>Eukaryota</taxon>
        <taxon>Fungi</taxon>
        <taxon>Fungi incertae sedis</taxon>
        <taxon>Chytridiomycota</taxon>
        <taxon>Chytridiomycota incertae sedis</taxon>
        <taxon>Chytridiomycetes</taxon>
        <taxon>Lobulomycetales</taxon>
        <taxon>Lobulomycetaceae</taxon>
        <taxon>Clydaea</taxon>
    </lineage>
</organism>
<accession>A0AAD5U5R8</accession>
<comment type="caution">
    <text evidence="1">The sequence shown here is derived from an EMBL/GenBank/DDBJ whole genome shotgun (WGS) entry which is preliminary data.</text>
</comment>
<dbReference type="EMBL" id="JADGJW010000062">
    <property type="protein sequence ID" value="KAJ3225412.1"/>
    <property type="molecule type" value="Genomic_DNA"/>
</dbReference>